<feature type="compositionally biased region" description="Low complexity" evidence="1">
    <location>
        <begin position="88"/>
        <end position="97"/>
    </location>
</feature>
<evidence type="ECO:0000313" key="2">
    <source>
        <dbReference type="EMBL" id="PNH33445.1"/>
    </source>
</evidence>
<dbReference type="Proteomes" id="UP000236305">
    <property type="component" value="Unassembled WGS sequence"/>
</dbReference>
<comment type="caution">
    <text evidence="2">The sequence shown here is derived from an EMBL/GenBank/DDBJ whole genome shotgun (WGS) entry which is preliminary data.</text>
</comment>
<organism evidence="2 3">
    <name type="scientific">Verticillium dahliae</name>
    <name type="common">Verticillium wilt</name>
    <dbReference type="NCBI Taxonomy" id="27337"/>
    <lineage>
        <taxon>Eukaryota</taxon>
        <taxon>Fungi</taxon>
        <taxon>Dikarya</taxon>
        <taxon>Ascomycota</taxon>
        <taxon>Pezizomycotina</taxon>
        <taxon>Sordariomycetes</taxon>
        <taxon>Hypocreomycetidae</taxon>
        <taxon>Glomerellales</taxon>
        <taxon>Plectosphaerellaceae</taxon>
        <taxon>Verticillium</taxon>
    </lineage>
</organism>
<protein>
    <submittedName>
        <fullName evidence="2">Uncharacterized protein</fullName>
    </submittedName>
</protein>
<dbReference type="EMBL" id="MPSH01000008">
    <property type="protein sequence ID" value="PNH33445.1"/>
    <property type="molecule type" value="Genomic_DNA"/>
</dbReference>
<reference evidence="2 3" key="1">
    <citation type="submission" date="2017-12" db="EMBL/GenBank/DDBJ databases">
        <title>Comparative genomics yields insights into virulence evolution of Verticillium dahliae.</title>
        <authorList>
            <person name="Fan R."/>
            <person name="Armitage A.D."/>
            <person name="Cascant-Lopez E."/>
            <person name="Sobczyk M."/>
            <person name="Cockerton H.M."/>
            <person name="Harrison R.J."/>
        </authorList>
    </citation>
    <scope>NUCLEOTIDE SEQUENCE [LARGE SCALE GENOMIC DNA]</scope>
    <source>
        <strain evidence="2 3">12008</strain>
    </source>
</reference>
<dbReference type="AlphaFoldDB" id="A0AA45AND9"/>
<feature type="region of interest" description="Disordered" evidence="1">
    <location>
        <begin position="1"/>
        <end position="36"/>
    </location>
</feature>
<feature type="compositionally biased region" description="Polar residues" evidence="1">
    <location>
        <begin position="13"/>
        <end position="36"/>
    </location>
</feature>
<proteinExistence type="predicted"/>
<sequence length="176" mass="18960">MNSTGSEIKDEASTPSSDNHVLNDSRPASSAKSSHLQTALKSLLVVSASRAPINNSQLEGDDVLSPPPDHILSPTHDDQASGDVIVVSSSRNSSKESSPFRVISHQESETISDAEKDLQYYPQTFPDSQHKRQLATPNIPLGDEEEGSVPLDMPITLSNPVRRLIGADSTTVVLEY</sequence>
<feature type="region of interest" description="Disordered" evidence="1">
    <location>
        <begin position="56"/>
        <end position="109"/>
    </location>
</feature>
<name>A0AA45AND9_VERDA</name>
<evidence type="ECO:0000256" key="1">
    <source>
        <dbReference type="SAM" id="MobiDB-lite"/>
    </source>
</evidence>
<evidence type="ECO:0000313" key="3">
    <source>
        <dbReference type="Proteomes" id="UP000236305"/>
    </source>
</evidence>
<accession>A0AA45AND9</accession>
<gene>
    <name evidence="2" type="ORF">BJF96_g3173</name>
</gene>